<dbReference type="STRING" id="1238424.J07HQW1_01950"/>
<evidence type="ECO:0000313" key="1">
    <source>
        <dbReference type="EMBL" id="ERG91916.1"/>
    </source>
</evidence>
<gene>
    <name evidence="1" type="ORF">J07HQW1_01950</name>
</gene>
<name>U1PID4_9EURY</name>
<reference evidence="1 2" key="1">
    <citation type="journal article" date="2013" name="PLoS ONE">
        <title>Assembly-driven community genomics of a hypersaline microbial ecosystem.</title>
        <authorList>
            <person name="Podell S."/>
            <person name="Ugalde J.A."/>
            <person name="Narasingarao P."/>
            <person name="Banfield J.F."/>
            <person name="Heidelberg K.B."/>
            <person name="Allen E.E."/>
        </authorList>
    </citation>
    <scope>NUCLEOTIDE SEQUENCE [LARGE SCALE GENOMIC DNA]</scope>
    <source>
        <strain evidence="2">J07HQW1</strain>
    </source>
</reference>
<dbReference type="EMBL" id="KE356560">
    <property type="protein sequence ID" value="ERG91916.1"/>
    <property type="molecule type" value="Genomic_DNA"/>
</dbReference>
<sequence length="76" mass="8439">MAMTTNVTTVETNETASAILDHSNHEGFAVSTIGGKSVNIHVFCNECDEKYIIENVPREKAKHPREYLSGSMRKAE</sequence>
<proteinExistence type="predicted"/>
<dbReference type="AlphaFoldDB" id="U1PID4"/>
<dbReference type="Proteomes" id="UP000030649">
    <property type="component" value="Unassembled WGS sequence"/>
</dbReference>
<dbReference type="HOGENOM" id="CLU_2645821_0_0_2"/>
<accession>U1PID4</accession>
<protein>
    <submittedName>
        <fullName evidence="1">Uncharacterized protein</fullName>
    </submittedName>
</protein>
<evidence type="ECO:0000313" key="2">
    <source>
        <dbReference type="Proteomes" id="UP000030649"/>
    </source>
</evidence>
<organism evidence="1 2">
    <name type="scientific">Haloquadratum walsbyi J07HQW1</name>
    <dbReference type="NCBI Taxonomy" id="1238424"/>
    <lineage>
        <taxon>Archaea</taxon>
        <taxon>Methanobacteriati</taxon>
        <taxon>Methanobacteriota</taxon>
        <taxon>Stenosarchaea group</taxon>
        <taxon>Halobacteria</taxon>
        <taxon>Halobacteriales</taxon>
        <taxon>Haloferacaceae</taxon>
        <taxon>Haloquadratum</taxon>
    </lineage>
</organism>